<keyword evidence="7" id="KW-1133">Transmembrane helix</keyword>
<sequence>MSQTRAVFAKIVLGYARLASFFMPAVLLSDRDVANSARMFLISHILGPFMGSTVPLALYVFDPTPGFDIIILLVSILGFWIFPFLLRMGVKYSCLVLTSILNLHFAVLWSCFHNGGSTSPTLGWVMIIPILSVFYMGGDRHLKFHLIITSGVSGVIFLAAYLLFPPEQNDMSLAALRGLGAVSTVATLCYVAVMAIYFARIFDAGAKLEVEVKHRRNLAIELRQAVAIANKASSAKSTFLAGMSHELRTPLNAIIGYGELLLDDADDVGDGQLRQDVEHIVDAGRYLVRLISMILDLSKVEAGQMEFDIQPCAIEPLVRGVVERLRETIESRSNTIVLNLEDTPANVWTDAHRIREILEGILENAAQHTQDGTITVSVREQWDAETRVFCIVVADTGEGLDPETARSVFEAFSTSRCGTTGRYGGTGLNLTVADSLCRAMGGSIAVESTQGVGSAFTVILPADHLSCLPDVSAYGSNLGDLIQSR</sequence>
<name>A0A4P8EK30_9RHOB</name>
<keyword evidence="4" id="KW-0808">Transferase</keyword>
<comment type="catalytic activity">
    <reaction evidence="1">
        <text>ATP + protein L-histidine = ADP + protein N-phospho-L-histidine.</text>
        <dbReference type="EC" id="2.7.13.3"/>
    </reaction>
</comment>
<dbReference type="GO" id="GO:0000155">
    <property type="term" value="F:phosphorelay sensor kinase activity"/>
    <property type="evidence" value="ECO:0007669"/>
    <property type="project" value="InterPro"/>
</dbReference>
<evidence type="ECO:0000256" key="5">
    <source>
        <dbReference type="ARBA" id="ARBA00022777"/>
    </source>
</evidence>
<keyword evidence="9" id="KW-0614">Plasmid</keyword>
<dbReference type="PANTHER" id="PTHR43711">
    <property type="entry name" value="TWO-COMPONENT HISTIDINE KINASE"/>
    <property type="match status" value="1"/>
</dbReference>
<dbReference type="SMART" id="SM00387">
    <property type="entry name" value="HATPase_c"/>
    <property type="match status" value="1"/>
</dbReference>
<evidence type="ECO:0000256" key="2">
    <source>
        <dbReference type="ARBA" id="ARBA00012438"/>
    </source>
</evidence>
<evidence type="ECO:0000256" key="7">
    <source>
        <dbReference type="SAM" id="Phobius"/>
    </source>
</evidence>
<evidence type="ECO:0000256" key="1">
    <source>
        <dbReference type="ARBA" id="ARBA00000085"/>
    </source>
</evidence>
<evidence type="ECO:0000313" key="10">
    <source>
        <dbReference type="Proteomes" id="UP000298631"/>
    </source>
</evidence>
<feature type="transmembrane region" description="Helical" evidence="7">
    <location>
        <begin position="121"/>
        <end position="137"/>
    </location>
</feature>
<keyword evidence="10" id="KW-1185">Reference proteome</keyword>
<evidence type="ECO:0000256" key="3">
    <source>
        <dbReference type="ARBA" id="ARBA00022553"/>
    </source>
</evidence>
<dbReference type="InterPro" id="IPR050736">
    <property type="entry name" value="Sensor_HK_Regulatory"/>
</dbReference>
<organism evidence="9 10">
    <name type="scientific">Pseudorhodobacter turbinis</name>
    <dbReference type="NCBI Taxonomy" id="2500533"/>
    <lineage>
        <taxon>Bacteria</taxon>
        <taxon>Pseudomonadati</taxon>
        <taxon>Pseudomonadota</taxon>
        <taxon>Alphaproteobacteria</taxon>
        <taxon>Rhodobacterales</taxon>
        <taxon>Paracoccaceae</taxon>
        <taxon>Pseudorhodobacter</taxon>
    </lineage>
</organism>
<evidence type="ECO:0000256" key="6">
    <source>
        <dbReference type="ARBA" id="ARBA00023012"/>
    </source>
</evidence>
<gene>
    <name evidence="9" type="ORF">EOK75_16670</name>
</gene>
<feature type="transmembrane region" description="Helical" evidence="7">
    <location>
        <begin position="144"/>
        <end position="164"/>
    </location>
</feature>
<dbReference type="SMART" id="SM00388">
    <property type="entry name" value="HisKA"/>
    <property type="match status" value="1"/>
</dbReference>
<keyword evidence="5 9" id="KW-0418">Kinase</keyword>
<dbReference type="InterPro" id="IPR036890">
    <property type="entry name" value="HATPase_C_sf"/>
</dbReference>
<dbReference type="Gene3D" id="1.10.287.130">
    <property type="match status" value="1"/>
</dbReference>
<dbReference type="InterPro" id="IPR003661">
    <property type="entry name" value="HisK_dim/P_dom"/>
</dbReference>
<feature type="domain" description="Histidine kinase" evidence="8">
    <location>
        <begin position="242"/>
        <end position="464"/>
    </location>
</feature>
<keyword evidence="3" id="KW-0597">Phosphoprotein</keyword>
<dbReference type="EC" id="2.7.13.3" evidence="2"/>
<dbReference type="InterPro" id="IPR036097">
    <property type="entry name" value="HisK_dim/P_sf"/>
</dbReference>
<dbReference type="CDD" id="cd00082">
    <property type="entry name" value="HisKA"/>
    <property type="match status" value="1"/>
</dbReference>
<feature type="transmembrane region" description="Helical" evidence="7">
    <location>
        <begin position="67"/>
        <end position="85"/>
    </location>
</feature>
<dbReference type="Pfam" id="PF02518">
    <property type="entry name" value="HATPase_c"/>
    <property type="match status" value="1"/>
</dbReference>
<dbReference type="SUPFAM" id="SSF55874">
    <property type="entry name" value="ATPase domain of HSP90 chaperone/DNA topoisomerase II/histidine kinase"/>
    <property type="match status" value="1"/>
</dbReference>
<accession>A0A4P8EK30</accession>
<dbReference type="AlphaFoldDB" id="A0A4P8EK30"/>
<geneLocation type="plasmid" evidence="9 10">
    <name>unnamed1</name>
</geneLocation>
<evidence type="ECO:0000256" key="4">
    <source>
        <dbReference type="ARBA" id="ARBA00022679"/>
    </source>
</evidence>
<evidence type="ECO:0000313" key="9">
    <source>
        <dbReference type="EMBL" id="QCO57358.1"/>
    </source>
</evidence>
<dbReference type="KEGG" id="pseb:EOK75_16670"/>
<dbReference type="OrthoDB" id="9801651at2"/>
<dbReference type="EMBL" id="CP039965">
    <property type="protein sequence ID" value="QCO57358.1"/>
    <property type="molecule type" value="Genomic_DNA"/>
</dbReference>
<keyword evidence="6" id="KW-0902">Two-component regulatory system</keyword>
<dbReference type="InterPro" id="IPR003594">
    <property type="entry name" value="HATPase_dom"/>
</dbReference>
<proteinExistence type="predicted"/>
<dbReference type="Pfam" id="PF00512">
    <property type="entry name" value="HisKA"/>
    <property type="match status" value="1"/>
</dbReference>
<keyword evidence="7" id="KW-0812">Transmembrane</keyword>
<dbReference type="PROSITE" id="PS50109">
    <property type="entry name" value="HIS_KIN"/>
    <property type="match status" value="1"/>
</dbReference>
<dbReference type="Gene3D" id="3.30.565.10">
    <property type="entry name" value="Histidine kinase-like ATPase, C-terminal domain"/>
    <property type="match status" value="1"/>
</dbReference>
<feature type="transmembrane region" description="Helical" evidence="7">
    <location>
        <begin position="92"/>
        <end position="109"/>
    </location>
</feature>
<dbReference type="Proteomes" id="UP000298631">
    <property type="component" value="Plasmid unnamed1"/>
</dbReference>
<reference evidence="9 10" key="1">
    <citation type="submission" date="2019-05" db="EMBL/GenBank/DDBJ databases">
        <title>Pseudorhodobacter turbinis sp. nov., isolated from the gut of the Korean turban shell.</title>
        <authorList>
            <person name="Jeong Y.-S."/>
            <person name="Kang W.-R."/>
            <person name="Bae J.-W."/>
        </authorList>
    </citation>
    <scope>NUCLEOTIDE SEQUENCE [LARGE SCALE GENOMIC DNA]</scope>
    <source>
        <strain evidence="9 10">S12M18</strain>
        <plasmid evidence="9 10">unnamed1</plasmid>
    </source>
</reference>
<keyword evidence="7" id="KW-0472">Membrane</keyword>
<evidence type="ECO:0000259" key="8">
    <source>
        <dbReference type="PROSITE" id="PS50109"/>
    </source>
</evidence>
<feature type="transmembrane region" description="Helical" evidence="7">
    <location>
        <begin position="176"/>
        <end position="199"/>
    </location>
</feature>
<dbReference type="InterPro" id="IPR004358">
    <property type="entry name" value="Sig_transdc_His_kin-like_C"/>
</dbReference>
<dbReference type="SUPFAM" id="SSF47384">
    <property type="entry name" value="Homodimeric domain of signal transducing histidine kinase"/>
    <property type="match status" value="1"/>
</dbReference>
<dbReference type="RefSeq" id="WP_137195155.1">
    <property type="nucleotide sequence ID" value="NZ_CP039965.1"/>
</dbReference>
<dbReference type="PRINTS" id="PR00344">
    <property type="entry name" value="BCTRLSENSOR"/>
</dbReference>
<protein>
    <recommendedName>
        <fullName evidence="2">histidine kinase</fullName>
        <ecNumber evidence="2">2.7.13.3</ecNumber>
    </recommendedName>
</protein>
<dbReference type="PANTHER" id="PTHR43711:SF26">
    <property type="entry name" value="SENSOR HISTIDINE KINASE RCSC"/>
    <property type="match status" value="1"/>
</dbReference>
<dbReference type="InterPro" id="IPR005467">
    <property type="entry name" value="His_kinase_dom"/>
</dbReference>
<feature type="transmembrane region" description="Helical" evidence="7">
    <location>
        <begin position="40"/>
        <end position="61"/>
    </location>
</feature>